<gene>
    <name evidence="2" type="ORF">PR048_014457</name>
</gene>
<reference evidence="2 3" key="1">
    <citation type="submission" date="2023-02" db="EMBL/GenBank/DDBJ databases">
        <title>LHISI_Scaffold_Assembly.</title>
        <authorList>
            <person name="Stuart O.P."/>
            <person name="Cleave R."/>
            <person name="Magrath M.J.L."/>
            <person name="Mikheyev A.S."/>
        </authorList>
    </citation>
    <scope>NUCLEOTIDE SEQUENCE [LARGE SCALE GENOMIC DNA]</scope>
    <source>
        <strain evidence="2">Daus_M_001</strain>
        <tissue evidence="2">Leg muscle</tissue>
    </source>
</reference>
<protein>
    <submittedName>
        <fullName evidence="2">Uncharacterized protein</fullName>
    </submittedName>
</protein>
<dbReference type="EMBL" id="JARBHB010000005">
    <property type="protein sequence ID" value="KAJ8882645.1"/>
    <property type="molecule type" value="Genomic_DNA"/>
</dbReference>
<organism evidence="2 3">
    <name type="scientific">Dryococelus australis</name>
    <dbReference type="NCBI Taxonomy" id="614101"/>
    <lineage>
        <taxon>Eukaryota</taxon>
        <taxon>Metazoa</taxon>
        <taxon>Ecdysozoa</taxon>
        <taxon>Arthropoda</taxon>
        <taxon>Hexapoda</taxon>
        <taxon>Insecta</taxon>
        <taxon>Pterygota</taxon>
        <taxon>Neoptera</taxon>
        <taxon>Polyneoptera</taxon>
        <taxon>Phasmatodea</taxon>
        <taxon>Verophasmatodea</taxon>
        <taxon>Anareolatae</taxon>
        <taxon>Phasmatidae</taxon>
        <taxon>Eurycanthinae</taxon>
        <taxon>Dryococelus</taxon>
    </lineage>
</organism>
<evidence type="ECO:0000256" key="1">
    <source>
        <dbReference type="SAM" id="MobiDB-lite"/>
    </source>
</evidence>
<name>A0ABQ9HE85_9NEOP</name>
<evidence type="ECO:0000313" key="2">
    <source>
        <dbReference type="EMBL" id="KAJ8882645.1"/>
    </source>
</evidence>
<dbReference type="Proteomes" id="UP001159363">
    <property type="component" value="Chromosome 4"/>
</dbReference>
<proteinExistence type="predicted"/>
<accession>A0ABQ9HE85</accession>
<evidence type="ECO:0000313" key="3">
    <source>
        <dbReference type="Proteomes" id="UP001159363"/>
    </source>
</evidence>
<feature type="region of interest" description="Disordered" evidence="1">
    <location>
        <begin position="323"/>
        <end position="343"/>
    </location>
</feature>
<keyword evidence="3" id="KW-1185">Reference proteome</keyword>
<comment type="caution">
    <text evidence="2">The sequence shown here is derived from an EMBL/GenBank/DDBJ whole genome shotgun (WGS) entry which is preliminary data.</text>
</comment>
<sequence length="638" mass="70960">MRKSESEPAEDRARIAVVGGERPSHCVTAAPHTEVKQLLYRELQRKRHRNGITAQQHVGTPLDLCINVMMLTAHWLSAVTVEGGDWTSVPQEVSNTMRAPTAKVWSSVGIKGREKWEFPETTGRPAASSGTIPICKNPARSSLERYHLVNDAKGCFAEVLESAAPEHPLASVFGWQLSGDSQAQETAWWITATRMLGWFLPTGYDRFLPRFCLSEQLAPSVLNSLLTRSQALLNAVHDKNRIRLERASQKQFSDTHKTPYDGAKPCRERKKFIKASEHVNVDVFTQNKRLWPQHSQTQFFNALNGGSYRRASSEQSCVKFTAPRFSRRPPGETRPISTAGGYSDLIRGEVGTTLHPLPSHSPPRPRSVRCPLSAARQVASPLCRRPTMAVSNTWNGGSHLVGPQLANDKNVKGEKPERLYPDTDWEGWGGVVRCRVSCLPRITHWCRWRRRRPIDRSPGRQGHVASRHVVLAAPGKFPGSLRGAVVSRRATLGRSRGFPVRLWGARPAPHVLDDSAPITDLQGNKKRIPYCQMCGNTAEIANEETSGVRLYKGLWSLAYGLVRRNIQTSQRTCLKALRVVLASHLVEPGSISVGIAHSYCFPRPLIPMLLHPHLIPPSSADKTSMLRAAQISSLKLFT</sequence>